<dbReference type="Gene3D" id="3.40.50.300">
    <property type="entry name" value="P-loop containing nucleotide triphosphate hydrolases"/>
    <property type="match status" value="1"/>
</dbReference>
<dbReference type="OrthoDB" id="9778547at2"/>
<dbReference type="SMART" id="SM00382">
    <property type="entry name" value="AAA"/>
    <property type="match status" value="1"/>
</dbReference>
<sequence length="260" mass="28287">MSHFETALLVENVSKSYGEVKALQDVSLSVRRGEFVALLGPNGAGKSTLLQLLTGLFVPDSGHIAVLGKDMSRQATQALADIGVVFQQQTLDLELTVRANLLFHADLHGLGRALARERIAAILEEYGLSDVASARARTLSGGNRRRVELARARLHRPSVLLMDEATVGLDPNSRRALLEEVKRLTTEERISVLWTTHLIDEVQHADRMVMLDKGRVIYDGTAAALLEREGSDDLTQTILAMMGGKGPEVVLSRPAHDGLA</sequence>
<keyword evidence="4" id="KW-0547">Nucleotide-binding</keyword>
<dbReference type="Proteomes" id="UP000253759">
    <property type="component" value="Unassembled WGS sequence"/>
</dbReference>
<proteinExistence type="inferred from homology"/>
<keyword evidence="2" id="KW-0813">Transport</keyword>
<dbReference type="PROSITE" id="PS50893">
    <property type="entry name" value="ABC_TRANSPORTER_2"/>
    <property type="match status" value="1"/>
</dbReference>
<evidence type="ECO:0000256" key="2">
    <source>
        <dbReference type="ARBA" id="ARBA00022448"/>
    </source>
</evidence>
<dbReference type="InterPro" id="IPR022467">
    <property type="entry name" value="ABC_transprt_ATP-bd_su_PQQ"/>
</dbReference>
<name>A0A369W449_9HYPH</name>
<dbReference type="GO" id="GO:0005524">
    <property type="term" value="F:ATP binding"/>
    <property type="evidence" value="ECO:0007669"/>
    <property type="project" value="UniProtKB-KW"/>
</dbReference>
<evidence type="ECO:0000256" key="1">
    <source>
        <dbReference type="ARBA" id="ARBA00005417"/>
    </source>
</evidence>
<accession>A0A369W449</accession>
<keyword evidence="3" id="KW-0536">Nodulation</keyword>
<dbReference type="PANTHER" id="PTHR42711">
    <property type="entry name" value="ABC TRANSPORTER ATP-BINDING PROTEIN"/>
    <property type="match status" value="1"/>
</dbReference>
<reference evidence="8" key="1">
    <citation type="submission" date="2018-07" db="EMBL/GenBank/DDBJ databases">
        <authorList>
            <person name="Liu B.-T."/>
            <person name="Du Z."/>
        </authorList>
    </citation>
    <scope>NUCLEOTIDE SEQUENCE [LARGE SCALE GENOMIC DNA]</scope>
    <source>
        <strain evidence="8">XYN52</strain>
    </source>
</reference>
<dbReference type="EMBL" id="QQNH01000007">
    <property type="protein sequence ID" value="RDE09328.1"/>
    <property type="molecule type" value="Genomic_DNA"/>
</dbReference>
<dbReference type="InterPro" id="IPR003439">
    <property type="entry name" value="ABC_transporter-like_ATP-bd"/>
</dbReference>
<keyword evidence="5 7" id="KW-0067">ATP-binding</keyword>
<dbReference type="InterPro" id="IPR027417">
    <property type="entry name" value="P-loop_NTPase"/>
</dbReference>
<keyword evidence="8" id="KW-1185">Reference proteome</keyword>
<dbReference type="Pfam" id="PF00005">
    <property type="entry name" value="ABC_tran"/>
    <property type="match status" value="1"/>
</dbReference>
<dbReference type="RefSeq" id="WP_114645582.1">
    <property type="nucleotide sequence ID" value="NZ_QQNH01000007.1"/>
</dbReference>
<dbReference type="InterPro" id="IPR003593">
    <property type="entry name" value="AAA+_ATPase"/>
</dbReference>
<evidence type="ECO:0000256" key="5">
    <source>
        <dbReference type="ARBA" id="ARBA00022840"/>
    </source>
</evidence>
<protein>
    <submittedName>
        <fullName evidence="7">ATP-binding cassette domain-containing protein</fullName>
    </submittedName>
</protein>
<dbReference type="PANTHER" id="PTHR42711:SF5">
    <property type="entry name" value="ABC TRANSPORTER ATP-BINDING PROTEIN NATA"/>
    <property type="match status" value="1"/>
</dbReference>
<evidence type="ECO:0000259" key="6">
    <source>
        <dbReference type="PROSITE" id="PS50893"/>
    </source>
</evidence>
<evidence type="ECO:0000313" key="7">
    <source>
        <dbReference type="EMBL" id="RDE09328.1"/>
    </source>
</evidence>
<feature type="domain" description="ABC transporter" evidence="6">
    <location>
        <begin position="8"/>
        <end position="238"/>
    </location>
</feature>
<evidence type="ECO:0000256" key="4">
    <source>
        <dbReference type="ARBA" id="ARBA00022741"/>
    </source>
</evidence>
<dbReference type="InterPro" id="IPR050763">
    <property type="entry name" value="ABC_transporter_ATP-binding"/>
</dbReference>
<dbReference type="GO" id="GO:0016887">
    <property type="term" value="F:ATP hydrolysis activity"/>
    <property type="evidence" value="ECO:0007669"/>
    <property type="project" value="InterPro"/>
</dbReference>
<comment type="caution">
    <text evidence="7">The sequence shown here is derived from an EMBL/GenBank/DDBJ whole genome shotgun (WGS) entry which is preliminary data.</text>
</comment>
<dbReference type="NCBIfam" id="TIGR03864">
    <property type="entry name" value="PQQ_ABC_ATP"/>
    <property type="match status" value="1"/>
</dbReference>
<dbReference type="AlphaFoldDB" id="A0A369W449"/>
<organism evidence="7 8">
    <name type="scientific">Pelagibacterium lacus</name>
    <dbReference type="NCBI Taxonomy" id="2282655"/>
    <lineage>
        <taxon>Bacteria</taxon>
        <taxon>Pseudomonadati</taxon>
        <taxon>Pseudomonadota</taxon>
        <taxon>Alphaproteobacteria</taxon>
        <taxon>Hyphomicrobiales</taxon>
        <taxon>Devosiaceae</taxon>
        <taxon>Pelagibacterium</taxon>
    </lineage>
</organism>
<evidence type="ECO:0000256" key="3">
    <source>
        <dbReference type="ARBA" id="ARBA00022458"/>
    </source>
</evidence>
<evidence type="ECO:0000313" key="8">
    <source>
        <dbReference type="Proteomes" id="UP000253759"/>
    </source>
</evidence>
<gene>
    <name evidence="7" type="ORF">DVH29_06890</name>
</gene>
<comment type="similarity">
    <text evidence="1">Belongs to the ABC transporter superfamily.</text>
</comment>
<dbReference type="SUPFAM" id="SSF52540">
    <property type="entry name" value="P-loop containing nucleoside triphosphate hydrolases"/>
    <property type="match status" value="1"/>
</dbReference>